<comment type="caution">
    <text evidence="2">The sequence shown here is derived from an EMBL/GenBank/DDBJ whole genome shotgun (WGS) entry which is preliminary data.</text>
</comment>
<protein>
    <submittedName>
        <fullName evidence="2">Engulfment and cell motility protein 1</fullName>
    </submittedName>
</protein>
<dbReference type="InterPro" id="IPR024574">
    <property type="entry name" value="ELMO_ARM"/>
</dbReference>
<sequence length="135" mass="15334">MLSFTLTAFVELMDHGIVSWDTFSVAFIKKIASFVNKSAMDVSILQRSLAILESMVLNSHDLYQKVAQEITIGQLIPHLQGCIWQPAAVMPWERSHWQILEGKPDWPVWVGAYPRSHSQPVGLWAENFILPKAVF</sequence>
<evidence type="ECO:0000313" key="3">
    <source>
        <dbReference type="Proteomes" id="UP000299084"/>
    </source>
</evidence>
<name>A0A5N4DZH8_CAMDR</name>
<evidence type="ECO:0000313" key="2">
    <source>
        <dbReference type="EMBL" id="KAB1276519.1"/>
    </source>
</evidence>
<dbReference type="EMBL" id="JWIN03000007">
    <property type="protein sequence ID" value="KAB1276519.1"/>
    <property type="molecule type" value="Genomic_DNA"/>
</dbReference>
<feature type="domain" description="ELMO armadillo-like helical" evidence="1">
    <location>
        <begin position="1"/>
        <end position="81"/>
    </location>
</feature>
<keyword evidence="3" id="KW-1185">Reference proteome</keyword>
<dbReference type="Proteomes" id="UP000299084">
    <property type="component" value="Unassembled WGS sequence"/>
</dbReference>
<reference evidence="2 3" key="1">
    <citation type="journal article" date="2019" name="Mol. Ecol. Resour.">
        <title>Improving Illumina assemblies with Hi-C and long reads: an example with the North African dromedary.</title>
        <authorList>
            <person name="Elbers J.P."/>
            <person name="Rogers M.F."/>
            <person name="Perelman P.L."/>
            <person name="Proskuryakova A.A."/>
            <person name="Serdyukova N.A."/>
            <person name="Johnson W.E."/>
            <person name="Horin P."/>
            <person name="Corander J."/>
            <person name="Murphy D."/>
            <person name="Burger P.A."/>
        </authorList>
    </citation>
    <scope>NUCLEOTIDE SEQUENCE [LARGE SCALE GENOMIC DNA]</scope>
    <source>
        <strain evidence="2">Drom800</strain>
        <tissue evidence="2">Blood</tissue>
    </source>
</reference>
<proteinExistence type="predicted"/>
<evidence type="ECO:0000259" key="1">
    <source>
        <dbReference type="Pfam" id="PF11841"/>
    </source>
</evidence>
<dbReference type="AlphaFoldDB" id="A0A5N4DZH8"/>
<gene>
    <name evidence="2" type="ORF">Cadr_000008200</name>
</gene>
<organism evidence="2 3">
    <name type="scientific">Camelus dromedarius</name>
    <name type="common">Dromedary</name>
    <name type="synonym">Arabian camel</name>
    <dbReference type="NCBI Taxonomy" id="9838"/>
    <lineage>
        <taxon>Eukaryota</taxon>
        <taxon>Metazoa</taxon>
        <taxon>Chordata</taxon>
        <taxon>Craniata</taxon>
        <taxon>Vertebrata</taxon>
        <taxon>Euteleostomi</taxon>
        <taxon>Mammalia</taxon>
        <taxon>Eutheria</taxon>
        <taxon>Laurasiatheria</taxon>
        <taxon>Artiodactyla</taxon>
        <taxon>Tylopoda</taxon>
        <taxon>Camelidae</taxon>
        <taxon>Camelus</taxon>
    </lineage>
</organism>
<dbReference type="Pfam" id="PF11841">
    <property type="entry name" value="ELMO_ARM"/>
    <property type="match status" value="1"/>
</dbReference>
<accession>A0A5N4DZH8</accession>